<feature type="compositionally biased region" description="Low complexity" evidence="1">
    <location>
        <begin position="1378"/>
        <end position="1393"/>
    </location>
</feature>
<feature type="region of interest" description="Disordered" evidence="1">
    <location>
        <begin position="386"/>
        <end position="416"/>
    </location>
</feature>
<dbReference type="Gene3D" id="3.40.50.410">
    <property type="entry name" value="von Willebrand factor, type A domain"/>
    <property type="match status" value="1"/>
</dbReference>
<dbReference type="GO" id="GO:0005634">
    <property type="term" value="C:nucleus"/>
    <property type="evidence" value="ECO:0007669"/>
    <property type="project" value="TreeGrafter"/>
</dbReference>
<dbReference type="SUPFAM" id="SSF57850">
    <property type="entry name" value="RING/U-box"/>
    <property type="match status" value="1"/>
</dbReference>
<comment type="caution">
    <text evidence="3">The sequence shown here is derived from an EMBL/GenBank/DDBJ whole genome shotgun (WGS) entry which is preliminary data.</text>
</comment>
<dbReference type="SUPFAM" id="SSF53300">
    <property type="entry name" value="vWA-like"/>
    <property type="match status" value="1"/>
</dbReference>
<feature type="compositionally biased region" description="Polar residues" evidence="1">
    <location>
        <begin position="665"/>
        <end position="680"/>
    </location>
</feature>
<dbReference type="Proteomes" id="UP000658997">
    <property type="component" value="Unassembled WGS sequence"/>
</dbReference>
<dbReference type="EMBL" id="ULHB01000037">
    <property type="protein sequence ID" value="SYW78237.1"/>
    <property type="molecule type" value="Genomic_DNA"/>
</dbReference>
<dbReference type="Gene3D" id="2.30.29.30">
    <property type="entry name" value="Pleckstrin-homology domain (PH domain)/Phosphotyrosine-binding domain (PTB)"/>
    <property type="match status" value="1"/>
</dbReference>
<dbReference type="GO" id="GO:0043332">
    <property type="term" value="C:mating projection tip"/>
    <property type="evidence" value="ECO:0007669"/>
    <property type="project" value="TreeGrafter"/>
</dbReference>
<name>A0A8H8TRY6_9BASI</name>
<proteinExistence type="predicted"/>
<dbReference type="GO" id="GO:0000935">
    <property type="term" value="C:division septum"/>
    <property type="evidence" value="ECO:0007669"/>
    <property type="project" value="TreeGrafter"/>
</dbReference>
<sequence>MRLFHVGPLRSKKLSNARDVANADAKAVRRQNDDRLAANLGIYSDSRHGASTRSLSANQASASQHAPNTLNAKRSVSGMTSSDAARQTKLERMMGAGVPQIHVVSRQDRHMLSGYGQHAQPLVHSYHHRNQLSQSTIRSPAISRTKSVSEMSEAHSSYSRTFSSDISNTVGGATTFTEMSEVDCPVCLEPLSHRLSGEKPHVVPACGHALHNACFTAIYGPPRALLAAQSPGSRLRDAGASARHSVAPPGMCGVCRKPIALGDANSNKSHKLAGINEIAIGSPKLRSTLSFSDDGENSQAHTDDPVEQSQSKQARHPISPAASFSSTSSNNHTLPTLRARPEFPTIYCKPNGKQSAKLNVVSVLSIEVPSRRSPSDIRDHALDTISDEYAQDNSTNGARKDDDSYSDDLKQSGSGWHVNISDNAATIDHNRSPMPEARLGFTEQGDKHNLIAPIDSPDEPGFSFGATPASLPALDPNRAILDDLQQRVADWKGHSIEHFGPLVLHDLLNIRQDSVVREFHVYLFQEVLLCVTEERRKGMGRFISNGGAANSVGPNEAETGKPALKLKGRIYLRHIRRVLHSSVAGEHSLSITMDDEDLDQFVLSFRETGTMAVWRARLTELTEGDGGNSSAISAIEAPAATPVAQSSNDLLEQQKSIAVPGLSPNRPTATQPLASGSASVLSGKFGSHHGSAAAMHSRNSRRLSAVSSSYHSHHGNGSVAGCRISASSDTVSLYQQWSSSGGLDPRVPPPSMLPHTPIDLVLMISVPSVLPEHISGSISSSAALKLRLIRSSLDFIIHSLGPIDRISLVAFTVGIDGEVKRTGLLNPHRDASRQLLEEFVQNIGRPWDSQDSDPFSVDLSKLGGSSERIDSVTAVNVGLDVVLGRKAKNSVTGMMLVNDTSDGPKRNQMDLVMARAEAANVAIHCFGYGKTHDPSSLWLISNHTRGSYTFVREWYQLRECLAGCLGSMMSVALTDVKVHIGVPQDNCFRIRKIAGLPGAIISSSGKDVDIDIGEIKFGEAKDLLVELELDLESLLPTLIENRRDGKSISPGPIEQGSATDDFMQRMGIQDLSLADSDGADGFLEQMVEEIAVFEADVSFKDPATGMITSRLPNPGILTLEIDTHSTDPLTNGPPGLAAVVAEPTVTRRRLEVLVSEMITRSLLLISRKNYGQALKVITETRRIIDTVVQALNGPNLSKRKSLVIHRSNHRRVREAANQRTIASLVAMMSDLDVLGEGLEHQHRSTFDRDGRNFGAQQAMILRDQKAWTTRTDTEYLYFRDDNAAAFTACGSSSHHRSERPSSQKAAELRARYEMAQAIQKPWPLHLLENGVKPTAASFSAYPSTSTAAATSSSRSTRSSSANKSSTRSSSSTRRETRSGAAAAVASTHAELAAMDADARSSKKKRNSANSLDKLSLSPTLSNWIKRASKDSDKSTSSTSSSGRSSSPPSSSATSPLSSPKDL</sequence>
<protein>
    <submittedName>
        <fullName evidence="3">Related to CDC24 - Guanine nucleotide exchange factor (GEF or GDP-release factor)</fullName>
    </submittedName>
</protein>
<dbReference type="GO" id="GO:0030010">
    <property type="term" value="P:establishment of cell polarity"/>
    <property type="evidence" value="ECO:0007669"/>
    <property type="project" value="TreeGrafter"/>
</dbReference>
<dbReference type="GO" id="GO:0005737">
    <property type="term" value="C:cytoplasm"/>
    <property type="evidence" value="ECO:0007669"/>
    <property type="project" value="TreeGrafter"/>
</dbReference>
<feature type="compositionally biased region" description="Basic and acidic residues" evidence="1">
    <location>
        <begin position="398"/>
        <end position="410"/>
    </location>
</feature>
<evidence type="ECO:0000256" key="1">
    <source>
        <dbReference type="SAM" id="MobiDB-lite"/>
    </source>
</evidence>
<dbReference type="InterPro" id="IPR036465">
    <property type="entry name" value="vWFA_dom_sf"/>
</dbReference>
<dbReference type="InterPro" id="IPR013083">
    <property type="entry name" value="Znf_RING/FYVE/PHD"/>
</dbReference>
<feature type="region of interest" description="Disordered" evidence="1">
    <location>
        <begin position="47"/>
        <end position="83"/>
    </location>
</feature>
<dbReference type="InterPro" id="IPR033511">
    <property type="entry name" value="Cdc24/Scd1_PH_dom"/>
</dbReference>
<feature type="compositionally biased region" description="Low complexity" evidence="1">
    <location>
        <begin position="1434"/>
        <end position="1462"/>
    </location>
</feature>
<feature type="compositionally biased region" description="Low complexity" evidence="1">
    <location>
        <begin position="1346"/>
        <end position="1371"/>
    </location>
</feature>
<reference evidence="3" key="1">
    <citation type="submission" date="2018-08" db="EMBL/GenBank/DDBJ databases">
        <authorList>
            <person name="Guldener U."/>
        </authorList>
    </citation>
    <scope>NUCLEOTIDE SEQUENCE</scope>
    <source>
        <strain evidence="3">UB2</strain>
    </source>
</reference>
<dbReference type="SUPFAM" id="SSF50729">
    <property type="entry name" value="PH domain-like"/>
    <property type="match status" value="1"/>
</dbReference>
<feature type="region of interest" description="Disordered" evidence="1">
    <location>
        <begin position="287"/>
        <end position="336"/>
    </location>
</feature>
<dbReference type="GO" id="GO:0005085">
    <property type="term" value="F:guanyl-nucleotide exchange factor activity"/>
    <property type="evidence" value="ECO:0007669"/>
    <property type="project" value="InterPro"/>
</dbReference>
<dbReference type="PANTHER" id="PTHR47339:SF1">
    <property type="entry name" value="CELL DIVISION CONTROL PROTEIN 24"/>
    <property type="match status" value="1"/>
</dbReference>
<evidence type="ECO:0000259" key="2">
    <source>
        <dbReference type="SMART" id="SM00184"/>
    </source>
</evidence>
<accession>A0A8H8TRY6</accession>
<dbReference type="InterPro" id="IPR001841">
    <property type="entry name" value="Znf_RING"/>
</dbReference>
<gene>
    <name evidence="3" type="ORF">UBRO2_02429</name>
</gene>
<dbReference type="GO" id="GO:0031106">
    <property type="term" value="P:septin ring organization"/>
    <property type="evidence" value="ECO:0007669"/>
    <property type="project" value="TreeGrafter"/>
</dbReference>
<dbReference type="CDD" id="cd13246">
    <property type="entry name" value="PH_Scd1"/>
    <property type="match status" value="1"/>
</dbReference>
<dbReference type="PANTHER" id="PTHR47339">
    <property type="entry name" value="CELL DIVISION CONTROL PROTEIN 24"/>
    <property type="match status" value="1"/>
</dbReference>
<feature type="domain" description="RING-type" evidence="2">
    <location>
        <begin position="184"/>
        <end position="255"/>
    </location>
</feature>
<dbReference type="Pfam" id="PF15411">
    <property type="entry name" value="PH_10"/>
    <property type="match status" value="1"/>
</dbReference>
<dbReference type="InterPro" id="IPR011993">
    <property type="entry name" value="PH-like_dom_sf"/>
</dbReference>
<keyword evidence="4" id="KW-1185">Reference proteome</keyword>
<dbReference type="Gene3D" id="3.30.40.10">
    <property type="entry name" value="Zinc/RING finger domain, C3HC4 (zinc finger)"/>
    <property type="match status" value="1"/>
</dbReference>
<dbReference type="SMART" id="SM00184">
    <property type="entry name" value="RING"/>
    <property type="match status" value="1"/>
</dbReference>
<evidence type="ECO:0000313" key="3">
    <source>
        <dbReference type="EMBL" id="SYW78237.1"/>
    </source>
</evidence>
<evidence type="ECO:0000313" key="4">
    <source>
        <dbReference type="Proteomes" id="UP000658997"/>
    </source>
</evidence>
<dbReference type="InterPro" id="IPR053026">
    <property type="entry name" value="CDC42_GEF"/>
</dbReference>
<feature type="compositionally biased region" description="Low complexity" evidence="1">
    <location>
        <begin position="319"/>
        <end position="329"/>
    </location>
</feature>
<feature type="compositionally biased region" description="Polar residues" evidence="1">
    <location>
        <begin position="49"/>
        <end position="83"/>
    </location>
</feature>
<feature type="region of interest" description="Disordered" evidence="1">
    <location>
        <begin position="660"/>
        <end position="681"/>
    </location>
</feature>
<organism evidence="3 4">
    <name type="scientific">Ustilago bromivora</name>
    <dbReference type="NCBI Taxonomy" id="307758"/>
    <lineage>
        <taxon>Eukaryota</taxon>
        <taxon>Fungi</taxon>
        <taxon>Dikarya</taxon>
        <taxon>Basidiomycota</taxon>
        <taxon>Ustilaginomycotina</taxon>
        <taxon>Ustilaginomycetes</taxon>
        <taxon>Ustilaginales</taxon>
        <taxon>Ustilaginaceae</taxon>
        <taxon>Ustilago</taxon>
    </lineage>
</organism>
<feature type="region of interest" description="Disordered" evidence="1">
    <location>
        <begin position="1346"/>
        <end position="1462"/>
    </location>
</feature>